<name>A0A0E9W6I5_ANGAN</name>
<evidence type="ECO:0000313" key="2">
    <source>
        <dbReference type="EMBL" id="JAH85984.1"/>
    </source>
</evidence>
<reference evidence="2" key="2">
    <citation type="journal article" date="2015" name="Fish Shellfish Immunol.">
        <title>Early steps in the European eel (Anguilla anguilla)-Vibrio vulnificus interaction in the gills: Role of the RtxA13 toxin.</title>
        <authorList>
            <person name="Callol A."/>
            <person name="Pajuelo D."/>
            <person name="Ebbesson L."/>
            <person name="Teles M."/>
            <person name="MacKenzie S."/>
            <person name="Amaro C."/>
        </authorList>
    </citation>
    <scope>NUCLEOTIDE SEQUENCE</scope>
</reference>
<organism evidence="2">
    <name type="scientific">Anguilla anguilla</name>
    <name type="common">European freshwater eel</name>
    <name type="synonym">Muraena anguilla</name>
    <dbReference type="NCBI Taxonomy" id="7936"/>
    <lineage>
        <taxon>Eukaryota</taxon>
        <taxon>Metazoa</taxon>
        <taxon>Chordata</taxon>
        <taxon>Craniata</taxon>
        <taxon>Vertebrata</taxon>
        <taxon>Euteleostomi</taxon>
        <taxon>Actinopterygii</taxon>
        <taxon>Neopterygii</taxon>
        <taxon>Teleostei</taxon>
        <taxon>Anguilliformes</taxon>
        <taxon>Anguillidae</taxon>
        <taxon>Anguilla</taxon>
    </lineage>
</organism>
<feature type="compositionally biased region" description="Polar residues" evidence="1">
    <location>
        <begin position="1"/>
        <end position="18"/>
    </location>
</feature>
<reference evidence="2" key="1">
    <citation type="submission" date="2014-11" db="EMBL/GenBank/DDBJ databases">
        <authorList>
            <person name="Amaro Gonzalez C."/>
        </authorList>
    </citation>
    <scope>NUCLEOTIDE SEQUENCE</scope>
</reference>
<evidence type="ECO:0000256" key="1">
    <source>
        <dbReference type="SAM" id="MobiDB-lite"/>
    </source>
</evidence>
<accession>A0A0E9W6I5</accession>
<dbReference type="AlphaFoldDB" id="A0A0E9W6I5"/>
<protein>
    <submittedName>
        <fullName evidence="2">Uncharacterized protein</fullName>
    </submittedName>
</protein>
<sequence>MTTGSVSPGSYSKDQGSTPRLRGSVYVSAFINYASWQHFTYNTLLYILSFHKGHGVLMV</sequence>
<dbReference type="EMBL" id="GBXM01022593">
    <property type="protein sequence ID" value="JAH85984.1"/>
    <property type="molecule type" value="Transcribed_RNA"/>
</dbReference>
<proteinExistence type="predicted"/>
<feature type="region of interest" description="Disordered" evidence="1">
    <location>
        <begin position="1"/>
        <end position="20"/>
    </location>
</feature>